<evidence type="ECO:0000256" key="3">
    <source>
        <dbReference type="ARBA" id="ARBA00022478"/>
    </source>
</evidence>
<keyword evidence="3" id="KW-0240">DNA-directed RNA polymerase</keyword>
<dbReference type="Pfam" id="PF03876">
    <property type="entry name" value="SHS2_Rpb7-N"/>
    <property type="match status" value="1"/>
</dbReference>
<dbReference type="SUPFAM" id="SSF50249">
    <property type="entry name" value="Nucleic acid-binding proteins"/>
    <property type="match status" value="1"/>
</dbReference>
<reference evidence="8" key="1">
    <citation type="submission" date="2020-05" db="EMBL/GenBank/DDBJ databases">
        <title>Mycena genomes resolve the evolution of fungal bioluminescence.</title>
        <authorList>
            <person name="Tsai I.J."/>
        </authorList>
    </citation>
    <scope>NUCLEOTIDE SEQUENCE</scope>
    <source>
        <strain evidence="8">110903Hualien_Pintung</strain>
    </source>
</reference>
<comment type="subcellular location">
    <subcellularLocation>
        <location evidence="1">Nucleus</location>
    </subcellularLocation>
</comment>
<feature type="domain" description="RNA polymerase III subunit Rpc25" evidence="7">
    <location>
        <begin position="103"/>
        <end position="247"/>
    </location>
</feature>
<proteinExistence type="inferred from homology"/>
<evidence type="ECO:0000313" key="9">
    <source>
        <dbReference type="Proteomes" id="UP000613580"/>
    </source>
</evidence>
<keyword evidence="4" id="KW-0804">Transcription</keyword>
<dbReference type="Pfam" id="PF08292">
    <property type="entry name" value="RNA_pol_Rbc25"/>
    <property type="match status" value="1"/>
</dbReference>
<dbReference type="InterPro" id="IPR013238">
    <property type="entry name" value="RNA_pol_III_Rbc25"/>
</dbReference>
<dbReference type="Gene3D" id="3.30.1490.120">
    <property type="entry name" value="RNA polymerase Rpb7-like, N-terminal domain"/>
    <property type="match status" value="1"/>
</dbReference>
<sequence length="263" mass="29621">MVVVDGTKILARHVPRLRLAMFNLAILKDTVAVHPADFATPQEQAITAELNKKYANRVLHDVGLCICVFDLTEAGEGKVRYGDGFLWYKVIFRMVVFRPFQTEVLLAKVMSSDHNGIRLSVEFFDDIYVPAHYLPVPNAFDPNERAHFWYASGDANTTTHELLDTPISERMWIDKGEIVRVRVESDEFYDDEPGPVKMNEGVQVVKEAQTRAPFTIFVGVLDCFSFALFDSLQASMAEQGLGPTAWWAAAQPEEEEDAVMEDG</sequence>
<dbReference type="Gene3D" id="2.40.50.140">
    <property type="entry name" value="Nucleic acid-binding proteins"/>
    <property type="match status" value="1"/>
</dbReference>
<dbReference type="InterPro" id="IPR012340">
    <property type="entry name" value="NA-bd_OB-fold"/>
</dbReference>
<comment type="caution">
    <text evidence="8">The sequence shown here is derived from an EMBL/GenBank/DDBJ whole genome shotgun (WGS) entry which is preliminary data.</text>
</comment>
<dbReference type="PANTHER" id="PTHR12709:SF1">
    <property type="entry name" value="DNA-DIRECTED RNA POLYMERASE III SUBUNIT RPC8"/>
    <property type="match status" value="1"/>
</dbReference>
<feature type="domain" description="RNA polymerase Rpb7-like N-terminal" evidence="6">
    <location>
        <begin position="28"/>
        <end position="84"/>
    </location>
</feature>
<dbReference type="GO" id="GO:0005666">
    <property type="term" value="C:RNA polymerase III complex"/>
    <property type="evidence" value="ECO:0007669"/>
    <property type="project" value="TreeGrafter"/>
</dbReference>
<dbReference type="CDD" id="cd04330">
    <property type="entry name" value="RNAP_III_Rpc25_N"/>
    <property type="match status" value="1"/>
</dbReference>
<dbReference type="EMBL" id="JACAZE010000029">
    <property type="protein sequence ID" value="KAF7289428.1"/>
    <property type="molecule type" value="Genomic_DNA"/>
</dbReference>
<evidence type="ECO:0000256" key="5">
    <source>
        <dbReference type="ARBA" id="ARBA00023242"/>
    </source>
</evidence>
<evidence type="ECO:0000259" key="7">
    <source>
        <dbReference type="Pfam" id="PF08292"/>
    </source>
</evidence>
<evidence type="ECO:0000259" key="6">
    <source>
        <dbReference type="Pfam" id="PF03876"/>
    </source>
</evidence>
<dbReference type="OrthoDB" id="10256606at2759"/>
<evidence type="ECO:0000256" key="2">
    <source>
        <dbReference type="ARBA" id="ARBA00009307"/>
    </source>
</evidence>
<name>A0A8H6VTF3_MYCCL</name>
<keyword evidence="9" id="KW-1185">Reference proteome</keyword>
<keyword evidence="5" id="KW-0539">Nucleus</keyword>
<dbReference type="Proteomes" id="UP000613580">
    <property type="component" value="Unassembled WGS sequence"/>
</dbReference>
<evidence type="ECO:0000256" key="4">
    <source>
        <dbReference type="ARBA" id="ARBA00023163"/>
    </source>
</evidence>
<protein>
    <recommendedName>
        <fullName evidence="10">Polymerase III polypeptide H</fullName>
    </recommendedName>
</protein>
<dbReference type="GO" id="GO:0006384">
    <property type="term" value="P:transcription initiation at RNA polymerase III promoter"/>
    <property type="evidence" value="ECO:0007669"/>
    <property type="project" value="TreeGrafter"/>
</dbReference>
<dbReference type="PANTHER" id="PTHR12709">
    <property type="entry name" value="DNA-DIRECTED RNA POLYMERASE II, III"/>
    <property type="match status" value="1"/>
</dbReference>
<dbReference type="InterPro" id="IPR036898">
    <property type="entry name" value="RNA_pol_Rpb7-like_N_sf"/>
</dbReference>
<dbReference type="FunFam" id="3.30.1490.120:FF:000001">
    <property type="entry name" value="DNA-directed RNA polymerase II subunit RPB7"/>
    <property type="match status" value="1"/>
</dbReference>
<gene>
    <name evidence="8" type="ORF">HMN09_01336500</name>
</gene>
<organism evidence="8 9">
    <name type="scientific">Mycena chlorophos</name>
    <name type="common">Agaric fungus</name>
    <name type="synonym">Agaricus chlorophos</name>
    <dbReference type="NCBI Taxonomy" id="658473"/>
    <lineage>
        <taxon>Eukaryota</taxon>
        <taxon>Fungi</taxon>
        <taxon>Dikarya</taxon>
        <taxon>Basidiomycota</taxon>
        <taxon>Agaricomycotina</taxon>
        <taxon>Agaricomycetes</taxon>
        <taxon>Agaricomycetidae</taxon>
        <taxon>Agaricales</taxon>
        <taxon>Marasmiineae</taxon>
        <taxon>Mycenaceae</taxon>
        <taxon>Mycena</taxon>
    </lineage>
</organism>
<evidence type="ECO:0000256" key="1">
    <source>
        <dbReference type="ARBA" id="ARBA00004123"/>
    </source>
</evidence>
<evidence type="ECO:0008006" key="10">
    <source>
        <dbReference type="Google" id="ProtNLM"/>
    </source>
</evidence>
<dbReference type="InterPro" id="IPR005576">
    <property type="entry name" value="Rpb7-like_N"/>
</dbReference>
<accession>A0A8H6VTF3</accession>
<dbReference type="InterPro" id="IPR045113">
    <property type="entry name" value="Rpb7-like"/>
</dbReference>
<comment type="similarity">
    <text evidence="2">Belongs to the eukaryotic RPB7/RPC8 RNA polymerase subunit family.</text>
</comment>
<dbReference type="SUPFAM" id="SSF88798">
    <property type="entry name" value="N-terminal, heterodimerisation domain of RBP7 (RpoE)"/>
    <property type="match status" value="1"/>
</dbReference>
<evidence type="ECO:0000313" key="8">
    <source>
        <dbReference type="EMBL" id="KAF7289428.1"/>
    </source>
</evidence>
<dbReference type="AlphaFoldDB" id="A0A8H6VTF3"/>